<evidence type="ECO:0000313" key="1">
    <source>
        <dbReference type="EMBL" id="BDZ50641.1"/>
    </source>
</evidence>
<evidence type="ECO:0000313" key="2">
    <source>
        <dbReference type="Proteomes" id="UP001321486"/>
    </source>
</evidence>
<proteinExistence type="predicted"/>
<sequence>MDDRELRRHALVGEVGVERLELQRRDHTLVDHGAAGQRREVRTQFTLGPLAEPERETVEVDAGGVVVAVRGGHEQLLERRHGLARQGAQLVGTHGDVAPPDNAERLLLGDGLESGLHGGALVVVDRQEADADGVVARGGQLELDDLAEEGVGHLHEDARAVSGAGVGADRASVLEVAEGTERGIDDVVTGGAAESGDHGEATGVFLLVGVVETLCRGDAAEGLVRWRESHVDPSSRVWTIQDCERAPGLVRER</sequence>
<name>A0ABM8GQC0_9MICO</name>
<organism evidence="1 2">
    <name type="scientific">Frondihabitans sucicola</name>
    <dbReference type="NCBI Taxonomy" id="1268041"/>
    <lineage>
        <taxon>Bacteria</taxon>
        <taxon>Bacillati</taxon>
        <taxon>Actinomycetota</taxon>
        <taxon>Actinomycetes</taxon>
        <taxon>Micrococcales</taxon>
        <taxon>Microbacteriaceae</taxon>
        <taxon>Frondihabitans</taxon>
    </lineage>
</organism>
<protein>
    <submittedName>
        <fullName evidence="1">Uncharacterized protein</fullName>
    </submittedName>
</protein>
<reference evidence="2" key="1">
    <citation type="journal article" date="2019" name="Int. J. Syst. Evol. Microbiol.">
        <title>The Global Catalogue of Microorganisms (GCM) 10K type strain sequencing project: providing services to taxonomists for standard genome sequencing and annotation.</title>
        <authorList>
            <consortium name="The Broad Institute Genomics Platform"/>
            <consortium name="The Broad Institute Genome Sequencing Center for Infectious Disease"/>
            <person name="Wu L."/>
            <person name="Ma J."/>
        </authorList>
    </citation>
    <scope>NUCLEOTIDE SEQUENCE [LARGE SCALE GENOMIC DNA]</scope>
    <source>
        <strain evidence="2">NBRC 108728</strain>
    </source>
</reference>
<accession>A0ABM8GQC0</accession>
<dbReference type="Proteomes" id="UP001321486">
    <property type="component" value="Chromosome"/>
</dbReference>
<gene>
    <name evidence="1" type="ORF">GCM10025867_28820</name>
</gene>
<keyword evidence="2" id="KW-1185">Reference proteome</keyword>
<dbReference type="EMBL" id="AP027732">
    <property type="protein sequence ID" value="BDZ50641.1"/>
    <property type="molecule type" value="Genomic_DNA"/>
</dbReference>